<keyword evidence="4" id="KW-1185">Reference proteome</keyword>
<evidence type="ECO:0000256" key="2">
    <source>
        <dbReference type="ARBA" id="ARBA00023002"/>
    </source>
</evidence>
<dbReference type="NCBIfam" id="NF004825">
    <property type="entry name" value="PRK06181.1"/>
    <property type="match status" value="1"/>
</dbReference>
<evidence type="ECO:0000313" key="3">
    <source>
        <dbReference type="EMBL" id="MFD2185663.1"/>
    </source>
</evidence>
<dbReference type="InterPro" id="IPR036291">
    <property type="entry name" value="NAD(P)-bd_dom_sf"/>
</dbReference>
<evidence type="ECO:0000313" key="4">
    <source>
        <dbReference type="Proteomes" id="UP001597344"/>
    </source>
</evidence>
<dbReference type="RefSeq" id="WP_378318636.1">
    <property type="nucleotide sequence ID" value="NZ_JBHUHY010000002.1"/>
</dbReference>
<dbReference type="SUPFAM" id="SSF51735">
    <property type="entry name" value="NAD(P)-binding Rossmann-fold domains"/>
    <property type="match status" value="1"/>
</dbReference>
<proteinExistence type="inferred from homology"/>
<sequence>MKNKLLKNKVAIISGSSMGIGEAIANELAKNGAKVVLNGRDLEKLENTETKMKQKGYNVLAIAADVRYPEQCRYLINETIKRYSKIDILVNNAAMSSRGAVEEMAESNFKVLIETNYTGCAYMSKYAIPYLKKTKGHQIFINSVGGLRGMPYNSAYTASKMAQAALADALRIELYDSGIHIGLVYVGFTENDSRKTILDVDGSLVYLPKRKNIHLATQQSVARCVCLMIEKRKNRTVLTGLGYFADFMIQYFPKLSDWIILLNRQKIKDDFTFVEDEKILEIKKRQ</sequence>
<organism evidence="3 4">
    <name type="scientific">Aquimarina celericrescens</name>
    <dbReference type="NCBI Taxonomy" id="1964542"/>
    <lineage>
        <taxon>Bacteria</taxon>
        <taxon>Pseudomonadati</taxon>
        <taxon>Bacteroidota</taxon>
        <taxon>Flavobacteriia</taxon>
        <taxon>Flavobacteriales</taxon>
        <taxon>Flavobacteriaceae</taxon>
        <taxon>Aquimarina</taxon>
    </lineage>
</organism>
<dbReference type="Gene3D" id="3.40.50.720">
    <property type="entry name" value="NAD(P)-binding Rossmann-like Domain"/>
    <property type="match status" value="1"/>
</dbReference>
<dbReference type="PANTHER" id="PTHR44196:SF1">
    <property type="entry name" value="DEHYDROGENASE_REDUCTASE SDR FAMILY MEMBER 7B"/>
    <property type="match status" value="1"/>
</dbReference>
<dbReference type="EMBL" id="JBHUHY010000002">
    <property type="protein sequence ID" value="MFD2185663.1"/>
    <property type="molecule type" value="Genomic_DNA"/>
</dbReference>
<dbReference type="PANTHER" id="PTHR44196">
    <property type="entry name" value="DEHYDROGENASE/REDUCTASE SDR FAMILY MEMBER 7B"/>
    <property type="match status" value="1"/>
</dbReference>
<dbReference type="Proteomes" id="UP001597344">
    <property type="component" value="Unassembled WGS sequence"/>
</dbReference>
<dbReference type="PRINTS" id="PR00081">
    <property type="entry name" value="GDHRDH"/>
</dbReference>
<name>A0ABW5ARQ3_9FLAO</name>
<comment type="caution">
    <text evidence="3">The sequence shown here is derived from an EMBL/GenBank/DDBJ whole genome shotgun (WGS) entry which is preliminary data.</text>
</comment>
<protein>
    <submittedName>
        <fullName evidence="3">SDR family oxidoreductase</fullName>
    </submittedName>
</protein>
<evidence type="ECO:0000256" key="1">
    <source>
        <dbReference type="ARBA" id="ARBA00006484"/>
    </source>
</evidence>
<dbReference type="InterPro" id="IPR002347">
    <property type="entry name" value="SDR_fam"/>
</dbReference>
<comment type="similarity">
    <text evidence="1">Belongs to the short-chain dehydrogenases/reductases (SDR) family.</text>
</comment>
<accession>A0ABW5ARQ3</accession>
<keyword evidence="2" id="KW-0560">Oxidoreductase</keyword>
<reference evidence="4" key="1">
    <citation type="journal article" date="2019" name="Int. J. Syst. Evol. Microbiol.">
        <title>The Global Catalogue of Microorganisms (GCM) 10K type strain sequencing project: providing services to taxonomists for standard genome sequencing and annotation.</title>
        <authorList>
            <consortium name="The Broad Institute Genomics Platform"/>
            <consortium name="The Broad Institute Genome Sequencing Center for Infectious Disease"/>
            <person name="Wu L."/>
            <person name="Ma J."/>
        </authorList>
    </citation>
    <scope>NUCLEOTIDE SEQUENCE [LARGE SCALE GENOMIC DNA]</scope>
    <source>
        <strain evidence="4">DT92</strain>
    </source>
</reference>
<dbReference type="Pfam" id="PF00106">
    <property type="entry name" value="adh_short"/>
    <property type="match status" value="1"/>
</dbReference>
<gene>
    <name evidence="3" type="ORF">ACFSJT_02600</name>
</gene>